<evidence type="ECO:0000313" key="11">
    <source>
        <dbReference type="Proteomes" id="UP001431209"/>
    </source>
</evidence>
<evidence type="ECO:0000259" key="8">
    <source>
        <dbReference type="SMART" id="SM00864"/>
    </source>
</evidence>
<evidence type="ECO:0000256" key="1">
    <source>
        <dbReference type="ARBA" id="ARBA00009636"/>
    </source>
</evidence>
<dbReference type="PRINTS" id="PR01161">
    <property type="entry name" value="TUBULIN"/>
</dbReference>
<dbReference type="Gene3D" id="3.30.1330.20">
    <property type="entry name" value="Tubulin/FtsZ, C-terminal domain"/>
    <property type="match status" value="1"/>
</dbReference>
<protein>
    <recommendedName>
        <fullName evidence="7">Tubulin beta chain</fullName>
    </recommendedName>
</protein>
<dbReference type="AlphaFoldDB" id="A0AAW2ZBD7"/>
<keyword evidence="5 7" id="KW-0342">GTP-binding</keyword>
<dbReference type="InterPro" id="IPR002453">
    <property type="entry name" value="Beta_tubulin"/>
</dbReference>
<comment type="caution">
    <text evidence="10">The sequence shown here is derived from an EMBL/GenBank/DDBJ whole genome shotgun (WGS) entry which is preliminary data.</text>
</comment>
<evidence type="ECO:0000259" key="9">
    <source>
        <dbReference type="SMART" id="SM00865"/>
    </source>
</evidence>
<organism evidence="10 11">
    <name type="scientific">Acrasis kona</name>
    <dbReference type="NCBI Taxonomy" id="1008807"/>
    <lineage>
        <taxon>Eukaryota</taxon>
        <taxon>Discoba</taxon>
        <taxon>Heterolobosea</taxon>
        <taxon>Tetramitia</taxon>
        <taxon>Eutetramitia</taxon>
        <taxon>Acrasidae</taxon>
        <taxon>Acrasis</taxon>
    </lineage>
</organism>
<dbReference type="PROSITE" id="PS00227">
    <property type="entry name" value="TUBULIN"/>
    <property type="match status" value="1"/>
</dbReference>
<dbReference type="Proteomes" id="UP001431209">
    <property type="component" value="Unassembled WGS sequence"/>
</dbReference>
<dbReference type="GO" id="GO:0005874">
    <property type="term" value="C:microtubule"/>
    <property type="evidence" value="ECO:0007669"/>
    <property type="project" value="UniProtKB-KW"/>
</dbReference>
<dbReference type="SUPFAM" id="SSF52490">
    <property type="entry name" value="Tubulin nucleotide-binding domain-like"/>
    <property type="match status" value="1"/>
</dbReference>
<keyword evidence="4" id="KW-0460">Magnesium</keyword>
<comment type="similarity">
    <text evidence="1 7">Belongs to the tubulin family.</text>
</comment>
<dbReference type="Gene3D" id="1.10.287.600">
    <property type="entry name" value="Helix hairpin bin"/>
    <property type="match status" value="1"/>
</dbReference>
<dbReference type="InterPro" id="IPR018316">
    <property type="entry name" value="Tubulin/FtsZ_2-layer-sand-dom"/>
</dbReference>
<reference evidence="10 11" key="1">
    <citation type="submission" date="2024-03" db="EMBL/GenBank/DDBJ databases">
        <title>The Acrasis kona genome and developmental transcriptomes reveal deep origins of eukaryotic multicellular pathways.</title>
        <authorList>
            <person name="Sheikh S."/>
            <person name="Fu C.-J."/>
            <person name="Brown M.W."/>
            <person name="Baldauf S.L."/>
        </authorList>
    </citation>
    <scope>NUCLEOTIDE SEQUENCE [LARGE SCALE GENOMIC DNA]</scope>
    <source>
        <strain evidence="10 11">ATCC MYA-3509</strain>
    </source>
</reference>
<proteinExistence type="inferred from homology"/>
<gene>
    <name evidence="10" type="ORF">AKO1_001914</name>
</gene>
<feature type="domain" description="Tubulin/FtsZ 2-layer sandwich" evidence="9">
    <location>
        <begin position="247"/>
        <end position="383"/>
    </location>
</feature>
<dbReference type="SMART" id="SM00864">
    <property type="entry name" value="Tubulin"/>
    <property type="match status" value="1"/>
</dbReference>
<evidence type="ECO:0000256" key="2">
    <source>
        <dbReference type="ARBA" id="ARBA00022701"/>
    </source>
</evidence>
<dbReference type="EMBL" id="JAOPGA020001209">
    <property type="protein sequence ID" value="KAL0486225.1"/>
    <property type="molecule type" value="Genomic_DNA"/>
</dbReference>
<dbReference type="GO" id="GO:0005200">
    <property type="term" value="F:structural constituent of cytoskeleton"/>
    <property type="evidence" value="ECO:0007669"/>
    <property type="project" value="InterPro"/>
</dbReference>
<dbReference type="Pfam" id="PF03953">
    <property type="entry name" value="Tubulin_C"/>
    <property type="match status" value="1"/>
</dbReference>
<dbReference type="PROSITE" id="PS00228">
    <property type="entry name" value="TUBULIN_B_AUTOREG"/>
    <property type="match status" value="1"/>
</dbReference>
<sequence length="440" mass="49609">MREIVFLQVGQCGNQLGQRYWEVLNGEHNIDRDGFFLKDASLEQKLRTNVYYQEGPGGRQIPRACLLDLEEGALNNLRASSIGGIFQPNNFFGSGTGAGNNFAKGYLTEGAESAEEAMDIIRKEAEVCECMQGFQLVHSLGGGTGSGFGSLLTEKIRDEYNDKIIMTFSVFPSSSVSDTVVEAYNTTLAMHQITEKADQTISIDNESLYRICEKNLDIKKPSFSKMNEVVSMAMSGLTCSLRFPGQLNADLRKMAVNLVPFPRLHYFMMSYSPHTPPNSVVYRKLTVEDITQQLFDLRNTMSEGDLKNGRLLTTSVIYRGDIATQVVDEQLLKIRTIGRHSVSWIPNNIMSTICNNPPVGLGMSATLICNSTSICSMFDRILRQFDVMFRRKAFFHWYKDEGMDEMDFTEARSNLADIISEYQALDVREDEKEDEEEEEE</sequence>
<dbReference type="Pfam" id="PF00091">
    <property type="entry name" value="Tubulin"/>
    <property type="match status" value="1"/>
</dbReference>
<comment type="function">
    <text evidence="6 7">Tubulin is the major constituent of microtubules, a cylinder consisting of laterally associated linear protofilaments composed of alpha- and beta-tubulin heterodimers. Microtubules grow by the addition of GTP-tubulin dimers to the microtubule end, where a stabilizing cap forms. Below the cap, tubulin dimers are in GDP-bound state, owing to GTPase activity of alpha-tubulin.</text>
</comment>
<evidence type="ECO:0000256" key="4">
    <source>
        <dbReference type="ARBA" id="ARBA00022842"/>
    </source>
</evidence>
<keyword evidence="3 7" id="KW-0547">Nucleotide-binding</keyword>
<evidence type="ECO:0000256" key="3">
    <source>
        <dbReference type="ARBA" id="ARBA00022741"/>
    </source>
</evidence>
<dbReference type="InterPro" id="IPR023123">
    <property type="entry name" value="Tubulin_C"/>
</dbReference>
<keyword evidence="11" id="KW-1185">Reference proteome</keyword>
<dbReference type="PANTHER" id="PTHR11588">
    <property type="entry name" value="TUBULIN"/>
    <property type="match status" value="1"/>
</dbReference>
<name>A0AAW2ZBD7_9EUKA</name>
<dbReference type="GO" id="GO:0003924">
    <property type="term" value="F:GTPase activity"/>
    <property type="evidence" value="ECO:0007669"/>
    <property type="project" value="InterPro"/>
</dbReference>
<accession>A0AAW2ZBD7</accession>
<dbReference type="Gene3D" id="3.40.50.1440">
    <property type="entry name" value="Tubulin/FtsZ, GTPase domain"/>
    <property type="match status" value="1"/>
</dbReference>
<dbReference type="GO" id="GO:0007017">
    <property type="term" value="P:microtubule-based process"/>
    <property type="evidence" value="ECO:0007669"/>
    <property type="project" value="InterPro"/>
</dbReference>
<evidence type="ECO:0000256" key="7">
    <source>
        <dbReference type="RuleBase" id="RU000352"/>
    </source>
</evidence>
<keyword evidence="2 7" id="KW-0493">Microtubule</keyword>
<dbReference type="SUPFAM" id="SSF55307">
    <property type="entry name" value="Tubulin C-terminal domain-like"/>
    <property type="match status" value="1"/>
</dbReference>
<dbReference type="GO" id="GO:0005525">
    <property type="term" value="F:GTP binding"/>
    <property type="evidence" value="ECO:0007669"/>
    <property type="project" value="UniProtKB-UniRule"/>
</dbReference>
<dbReference type="InterPro" id="IPR013838">
    <property type="entry name" value="Beta-tubulin_BS"/>
</dbReference>
<dbReference type="CDD" id="cd02187">
    <property type="entry name" value="beta_tubulin"/>
    <property type="match status" value="1"/>
</dbReference>
<dbReference type="InterPro" id="IPR036525">
    <property type="entry name" value="Tubulin/FtsZ_GTPase_sf"/>
</dbReference>
<dbReference type="SMART" id="SM00865">
    <property type="entry name" value="Tubulin_C"/>
    <property type="match status" value="1"/>
</dbReference>
<evidence type="ECO:0000256" key="5">
    <source>
        <dbReference type="ARBA" id="ARBA00023134"/>
    </source>
</evidence>
<dbReference type="InterPro" id="IPR000217">
    <property type="entry name" value="Tubulin"/>
</dbReference>
<evidence type="ECO:0000313" key="10">
    <source>
        <dbReference type="EMBL" id="KAL0486225.1"/>
    </source>
</evidence>
<dbReference type="InterPro" id="IPR003008">
    <property type="entry name" value="Tubulin_FtsZ_GTPase"/>
</dbReference>
<dbReference type="PRINTS" id="PR01163">
    <property type="entry name" value="BETATUBULIN"/>
</dbReference>
<dbReference type="InterPro" id="IPR017975">
    <property type="entry name" value="Tubulin_CS"/>
</dbReference>
<dbReference type="InterPro" id="IPR008280">
    <property type="entry name" value="Tub_FtsZ_C"/>
</dbReference>
<comment type="subunit">
    <text evidence="7">Dimer of alpha and beta chains. A typical microtubule is a hollow water-filled tube with an outer diameter of 25 nm and an inner diameter of 15 nM. Alpha-beta heterodimers associate head-to-tail to form protofilaments running lengthwise along the microtubule wall with the beta-tubulin subunit facing the microtubule plus end conferring a structural polarity. Microtubules usually have 13 protofilaments but different protofilament numbers can be found in some organisms and specialized cells.</text>
</comment>
<dbReference type="InterPro" id="IPR037103">
    <property type="entry name" value="Tubulin/FtsZ-like_C"/>
</dbReference>
<feature type="domain" description="Tubulin/FtsZ GTPase" evidence="8">
    <location>
        <begin position="48"/>
        <end position="245"/>
    </location>
</feature>
<evidence type="ECO:0000256" key="6">
    <source>
        <dbReference type="ARBA" id="ARBA00034296"/>
    </source>
</evidence>